<dbReference type="PROSITE" id="PS50088">
    <property type="entry name" value="ANK_REPEAT"/>
    <property type="match status" value="1"/>
</dbReference>
<dbReference type="InterPro" id="IPR050889">
    <property type="entry name" value="Dendritic_Spine_Reg/Scaffold"/>
</dbReference>
<sequence length="932" mass="103547">MAEGGFDEARKLVELVNKGDFQQIVHLLKASKKKTVLMRLAETAQQQKSAGTEKCVMYLFAQNFDPFATDRAGDTAAHLEARADNLQILVLLPFESKWLQNEQGATPLMEAVRADSWRCAKHLLHQLRQSKYNECLSKGNSKREQLLGLKDKHGQTAFSLAKGAIANLIEREMRLVFDKYGLISGLTSEEQADRQRLEQLAQAGDFEGLLRAANRDNCDLPDPNGFTAAMWAANNINCSNTDLWQELLSLADPTCASTASLSCLHVAARSGNSDAVFALIDAGASVNFQDIYGSTPLMAVAVEAPAKASEVGSILLGKGADWSLRNEYGRTALDLAQFKAEAFQLAELLAKYDGTPYFEVDCKAPTDSMGPVKLSIPEAETDATCCFQFVRDSYSYKDSTGSGAKFSGDIFNLNVVKKNDDSSVGPVSFSVAEGGAFVMPPKILLVVGLEDSGLTEFINGIANAFYRVPYSQNFRFWLAQERGERDIIVYTLFPVNTGGADGSCRSAMDTPLTLIVAPEFRNRLNPNEGDQIHKKIAEVLGDGGTSAVPGVTGLLHGICFVLKASQYKRTDSQITVFKEITSLFGEEIEQISLPVLTYTGGYANFAHPDLKDGNVAYRKFFKFNSGVLYSDNVDSGSSKRDSNLSLKTKLEEKMQLDAKARAWDEDEHSYLELFEAMEKTRIGVRLRSKQKAKDSPSNPRQLEVSLTLLMKELTETLEKLAIFEKELELVSKTAGNPGKTKFLVKIMQNSNSELPRNQVAINCKKCNMTCCILERSAHWRDQPQQEIDCTACPGGCSLSEHKPGKKYLETVEKEEERTAETITRRYPGKRRRKQVESRLKVDIDEHREHLSNSLVKMHKCMQVLEQLAHRQYLLSTADEYVEELINKQKQEEQRDWQTRARLLRDAKKSVEEITQIRASGAAGGAIKKAAEE</sequence>
<dbReference type="WBParaSite" id="maker-uti_cns_0045439-snap-gene-0.3-mRNA-1">
    <property type="protein sequence ID" value="maker-uti_cns_0045439-snap-gene-0.3-mRNA-1"/>
    <property type="gene ID" value="maker-uti_cns_0045439-snap-gene-0.3"/>
</dbReference>
<dbReference type="STRING" id="282301.A0A1I8J1S6"/>
<evidence type="ECO:0000313" key="2">
    <source>
        <dbReference type="WBParaSite" id="maker-uti_cns_0045439-snap-gene-0.3-mRNA-1"/>
    </source>
</evidence>
<dbReference type="SUPFAM" id="SSF48403">
    <property type="entry name" value="Ankyrin repeat"/>
    <property type="match status" value="1"/>
</dbReference>
<evidence type="ECO:0000313" key="1">
    <source>
        <dbReference type="Proteomes" id="UP000095280"/>
    </source>
</evidence>
<dbReference type="SMART" id="SM00248">
    <property type="entry name" value="ANK"/>
    <property type="match status" value="5"/>
</dbReference>
<proteinExistence type="predicted"/>
<organism evidence="1 2">
    <name type="scientific">Macrostomum lignano</name>
    <dbReference type="NCBI Taxonomy" id="282301"/>
    <lineage>
        <taxon>Eukaryota</taxon>
        <taxon>Metazoa</taxon>
        <taxon>Spiralia</taxon>
        <taxon>Lophotrochozoa</taxon>
        <taxon>Platyhelminthes</taxon>
        <taxon>Rhabditophora</taxon>
        <taxon>Macrostomorpha</taxon>
        <taxon>Macrostomida</taxon>
        <taxon>Macrostomidae</taxon>
        <taxon>Macrostomum</taxon>
    </lineage>
</organism>
<dbReference type="InterPro" id="IPR036770">
    <property type="entry name" value="Ankyrin_rpt-contain_sf"/>
</dbReference>
<dbReference type="OrthoDB" id="194358at2759"/>
<dbReference type="Gene3D" id="1.25.40.20">
    <property type="entry name" value="Ankyrin repeat-containing domain"/>
    <property type="match status" value="2"/>
</dbReference>
<protein>
    <submittedName>
        <fullName evidence="2">ANK_REP_REGION domain-containing protein</fullName>
    </submittedName>
</protein>
<reference evidence="2" key="1">
    <citation type="submission" date="2016-11" db="UniProtKB">
        <authorList>
            <consortium name="WormBaseParasite"/>
        </authorList>
    </citation>
    <scope>IDENTIFICATION</scope>
</reference>
<name>A0A1I8J1S6_9PLAT</name>
<dbReference type="InterPro" id="IPR027417">
    <property type="entry name" value="P-loop_NTPase"/>
</dbReference>
<dbReference type="AlphaFoldDB" id="A0A1I8J1S6"/>
<keyword evidence="1" id="KW-1185">Reference proteome</keyword>
<accession>A0A1I8J1S6</accession>
<dbReference type="InterPro" id="IPR002110">
    <property type="entry name" value="Ankyrin_rpt"/>
</dbReference>
<dbReference type="Gene3D" id="3.40.50.300">
    <property type="entry name" value="P-loop containing nucleotide triphosphate hydrolases"/>
    <property type="match status" value="1"/>
</dbReference>
<dbReference type="PANTHER" id="PTHR24166">
    <property type="entry name" value="ROLLING PEBBLES, ISOFORM B"/>
    <property type="match status" value="1"/>
</dbReference>
<dbReference type="PROSITE" id="PS50297">
    <property type="entry name" value="ANK_REP_REGION"/>
    <property type="match status" value="1"/>
</dbReference>
<dbReference type="PANTHER" id="PTHR24166:SF48">
    <property type="entry name" value="PROTEIN VAPYRIN"/>
    <property type="match status" value="1"/>
</dbReference>
<dbReference type="Proteomes" id="UP000095280">
    <property type="component" value="Unplaced"/>
</dbReference>
<dbReference type="Pfam" id="PF12796">
    <property type="entry name" value="Ank_2"/>
    <property type="match status" value="1"/>
</dbReference>